<keyword evidence="9" id="KW-0408">Iron</keyword>
<dbReference type="EMBL" id="JWZX01002285">
    <property type="protein sequence ID" value="KOO30129.1"/>
    <property type="molecule type" value="Genomic_DNA"/>
</dbReference>
<evidence type="ECO:0000256" key="8">
    <source>
        <dbReference type="ARBA" id="ARBA00023002"/>
    </source>
</evidence>
<sequence length="626" mass="69131">MGNDARKAKGAAAPTLQKMVDAAKGRTSKAKRGGILSVIPGGMLSVGALLVAVATTVLLTRSPPQAPPRAPGDVVGTEKPKDRKAQSDSDDPYFKPQDRKAQCDSWAKDGECENNAPFMLERCPTTCSERAKKKAPPKKAPPEKKSGLEDKDPNCGVWAASGECDKNPVYMKDHCAAACSGESSEVLQDLNQDCEAWVGDGECYRNPAFMLQQCRASCGKFASENENILQDTSDECVNFALTGGCTSEPTKASTKCRASCHIQRICANHTETTTCSRALRCEALGDHKSDCEARAKSGECAKQPMKMLKECLKSCSEHDLEGMMRFHLPHVRTTLSTLIDLPGVPPRLAGFYATPPQSTNADPAARAITPAKAEGFARRLLGYADQARHRQRWNRYHWSRCYFTYSAKRCEKRTPRVPHRFTPVPRELGAPETALVEHVQFSPRIRYIHRLLSAEECEHVLKLSLPRFSRSPVRGSVTRVRTSTTAMLGGRLDDAVVKRIRARIARFSGFPVDHLEPLQVVRYERGQKYEGHHDYFDVCDLEDKTSSGRRQVTFLIYLVDMPPGEEGGGTSFPDLNLEVRPEQGSAIVFNDCHDWGGEDGRSLHAGQPPVNPDTVKYAINGWIRSQ</sequence>
<evidence type="ECO:0000256" key="10">
    <source>
        <dbReference type="ARBA" id="ARBA00023136"/>
    </source>
</evidence>
<dbReference type="InterPro" id="IPR005123">
    <property type="entry name" value="Oxoglu/Fe-dep_dioxygenase_dom"/>
</dbReference>
<evidence type="ECO:0000256" key="6">
    <source>
        <dbReference type="ARBA" id="ARBA00022964"/>
    </source>
</evidence>
<keyword evidence="6 14" id="KW-0223">Dioxygenase</keyword>
<feature type="region of interest" description="Disordered" evidence="11">
    <location>
        <begin position="130"/>
        <end position="151"/>
    </location>
</feature>
<feature type="region of interest" description="Disordered" evidence="11">
    <location>
        <begin position="61"/>
        <end position="100"/>
    </location>
</feature>
<dbReference type="GO" id="GO:0031418">
    <property type="term" value="F:L-ascorbic acid binding"/>
    <property type="evidence" value="ECO:0007669"/>
    <property type="project" value="InterPro"/>
</dbReference>
<dbReference type="SMART" id="SM00254">
    <property type="entry name" value="ShKT"/>
    <property type="match status" value="4"/>
</dbReference>
<keyword evidence="10 12" id="KW-0472">Membrane</keyword>
<evidence type="ECO:0000256" key="11">
    <source>
        <dbReference type="SAM" id="MobiDB-lite"/>
    </source>
</evidence>
<feature type="domain" description="Fe2OG dioxygenase" evidence="13">
    <location>
        <begin position="514"/>
        <end position="625"/>
    </location>
</feature>
<dbReference type="Pfam" id="PF01549">
    <property type="entry name" value="ShK"/>
    <property type="match status" value="5"/>
</dbReference>
<gene>
    <name evidence="14" type="ORF">Ctob_011423</name>
</gene>
<proteinExistence type="predicted"/>
<feature type="region of interest" description="Disordered" evidence="11">
    <location>
        <begin position="1"/>
        <end position="31"/>
    </location>
</feature>
<evidence type="ECO:0000313" key="14">
    <source>
        <dbReference type="EMBL" id="KOO30129.1"/>
    </source>
</evidence>
<keyword evidence="5" id="KW-0479">Metal-binding</keyword>
<evidence type="ECO:0000256" key="1">
    <source>
        <dbReference type="ARBA" id="ARBA00001961"/>
    </source>
</evidence>
<dbReference type="InterPro" id="IPR006620">
    <property type="entry name" value="Pro_4_hyd_alph"/>
</dbReference>
<dbReference type="PROSITE" id="PS51471">
    <property type="entry name" value="FE2OG_OXY"/>
    <property type="match status" value="1"/>
</dbReference>
<keyword evidence="7 12" id="KW-1133">Transmembrane helix</keyword>
<comment type="cofactor">
    <cofactor evidence="1">
        <name>L-ascorbate</name>
        <dbReference type="ChEBI" id="CHEBI:38290"/>
    </cofactor>
</comment>
<comment type="caution">
    <text evidence="14">The sequence shown here is derived from an EMBL/GenBank/DDBJ whole genome shotgun (WGS) entry which is preliminary data.</text>
</comment>
<evidence type="ECO:0000256" key="9">
    <source>
        <dbReference type="ARBA" id="ARBA00023004"/>
    </source>
</evidence>
<organism evidence="14 15">
    <name type="scientific">Chrysochromulina tobinii</name>
    <dbReference type="NCBI Taxonomy" id="1460289"/>
    <lineage>
        <taxon>Eukaryota</taxon>
        <taxon>Haptista</taxon>
        <taxon>Haptophyta</taxon>
        <taxon>Prymnesiophyceae</taxon>
        <taxon>Prymnesiales</taxon>
        <taxon>Chrysochromulinaceae</taxon>
        <taxon>Chrysochromulina</taxon>
    </lineage>
</organism>
<dbReference type="InterPro" id="IPR044862">
    <property type="entry name" value="Pro_4_hyd_alph_FE2OG_OXY"/>
</dbReference>
<keyword evidence="4 12" id="KW-0812">Transmembrane</keyword>
<dbReference type="GO" id="GO:0004656">
    <property type="term" value="F:procollagen-proline 4-dioxygenase activity"/>
    <property type="evidence" value="ECO:0007669"/>
    <property type="project" value="TreeGrafter"/>
</dbReference>
<comment type="subcellular location">
    <subcellularLocation>
        <location evidence="3">Endomembrane system</location>
    </subcellularLocation>
    <subcellularLocation>
        <location evidence="2">Membrane</location>
        <topology evidence="2">Single-pass membrane protein</topology>
    </subcellularLocation>
</comment>
<protein>
    <submittedName>
        <fullName evidence="14">Procollagen-proline dioxygenase</fullName>
    </submittedName>
</protein>
<dbReference type="InterPro" id="IPR045054">
    <property type="entry name" value="P4HA-like"/>
</dbReference>
<evidence type="ECO:0000259" key="13">
    <source>
        <dbReference type="PROSITE" id="PS51471"/>
    </source>
</evidence>
<dbReference type="GO" id="GO:0005783">
    <property type="term" value="C:endoplasmic reticulum"/>
    <property type="evidence" value="ECO:0007669"/>
    <property type="project" value="TreeGrafter"/>
</dbReference>
<dbReference type="SMART" id="SM00702">
    <property type="entry name" value="P4Hc"/>
    <property type="match status" value="1"/>
</dbReference>
<evidence type="ECO:0000256" key="4">
    <source>
        <dbReference type="ARBA" id="ARBA00022692"/>
    </source>
</evidence>
<name>A0A0M0JU98_9EUKA</name>
<dbReference type="AlphaFoldDB" id="A0A0M0JU98"/>
<feature type="transmembrane region" description="Helical" evidence="12">
    <location>
        <begin position="34"/>
        <end position="59"/>
    </location>
</feature>
<dbReference type="InterPro" id="IPR003582">
    <property type="entry name" value="ShKT_dom"/>
</dbReference>
<accession>A0A0M0JU98</accession>
<evidence type="ECO:0000313" key="15">
    <source>
        <dbReference type="Proteomes" id="UP000037460"/>
    </source>
</evidence>
<feature type="compositionally biased region" description="Basic and acidic residues" evidence="11">
    <location>
        <begin position="76"/>
        <end position="100"/>
    </location>
</feature>
<keyword evidence="15" id="KW-1185">Reference proteome</keyword>
<evidence type="ECO:0000256" key="5">
    <source>
        <dbReference type="ARBA" id="ARBA00022723"/>
    </source>
</evidence>
<dbReference type="PANTHER" id="PTHR10869:SF246">
    <property type="entry name" value="TRANSMEMBRANE PROLYL 4-HYDROXYLASE"/>
    <property type="match status" value="1"/>
</dbReference>
<feature type="compositionally biased region" description="Basic and acidic residues" evidence="11">
    <location>
        <begin position="140"/>
        <end position="151"/>
    </location>
</feature>
<keyword evidence="8" id="KW-0560">Oxidoreductase</keyword>
<dbReference type="GO" id="GO:0016020">
    <property type="term" value="C:membrane"/>
    <property type="evidence" value="ECO:0007669"/>
    <property type="project" value="UniProtKB-SubCell"/>
</dbReference>
<evidence type="ECO:0000256" key="12">
    <source>
        <dbReference type="SAM" id="Phobius"/>
    </source>
</evidence>
<dbReference type="Gene3D" id="2.60.120.620">
    <property type="entry name" value="q2cbj1_9rhob like domain"/>
    <property type="match status" value="1"/>
</dbReference>
<evidence type="ECO:0000256" key="7">
    <source>
        <dbReference type="ARBA" id="ARBA00022989"/>
    </source>
</evidence>
<evidence type="ECO:0000256" key="2">
    <source>
        <dbReference type="ARBA" id="ARBA00004167"/>
    </source>
</evidence>
<dbReference type="Proteomes" id="UP000037460">
    <property type="component" value="Unassembled WGS sequence"/>
</dbReference>
<reference evidence="15" key="1">
    <citation type="journal article" date="2015" name="PLoS Genet.">
        <title>Genome Sequence and Transcriptome Analyses of Chrysochromulina tobin: Metabolic Tools for Enhanced Algal Fitness in the Prominent Order Prymnesiales (Haptophyceae).</title>
        <authorList>
            <person name="Hovde B.T."/>
            <person name="Deodato C.R."/>
            <person name="Hunsperger H.M."/>
            <person name="Ryken S.A."/>
            <person name="Yost W."/>
            <person name="Jha R.K."/>
            <person name="Patterson J."/>
            <person name="Monnat R.J. Jr."/>
            <person name="Barlow S.B."/>
            <person name="Starkenburg S.R."/>
            <person name="Cattolico R.A."/>
        </authorList>
    </citation>
    <scope>NUCLEOTIDE SEQUENCE</scope>
    <source>
        <strain evidence="15">CCMP291</strain>
    </source>
</reference>
<dbReference type="OrthoDB" id="420380at2759"/>
<dbReference type="GO" id="GO:0005506">
    <property type="term" value="F:iron ion binding"/>
    <property type="evidence" value="ECO:0007669"/>
    <property type="project" value="InterPro"/>
</dbReference>
<dbReference type="PANTHER" id="PTHR10869">
    <property type="entry name" value="PROLYL 4-HYDROXYLASE ALPHA SUBUNIT"/>
    <property type="match status" value="1"/>
</dbReference>
<dbReference type="Pfam" id="PF13640">
    <property type="entry name" value="2OG-FeII_Oxy_3"/>
    <property type="match status" value="1"/>
</dbReference>
<evidence type="ECO:0000256" key="3">
    <source>
        <dbReference type="ARBA" id="ARBA00004308"/>
    </source>
</evidence>